<keyword evidence="10" id="KW-1003">Cell membrane</keyword>
<comment type="subcellular location">
    <subcellularLocation>
        <location evidence="10">Cell membrane</location>
        <topology evidence="10">Multi-pass membrane protein</topology>
    </subcellularLocation>
    <subcellularLocation>
        <location evidence="1 12">Membrane</location>
        <topology evidence="1 12">Multi-pass membrane protein</topology>
    </subcellularLocation>
</comment>
<keyword evidence="5 10" id="KW-0653">Protein transport</keyword>
<dbReference type="GO" id="GO:0043952">
    <property type="term" value="P:protein transport by the Sec complex"/>
    <property type="evidence" value="ECO:0007669"/>
    <property type="project" value="UniProtKB-UniRule"/>
</dbReference>
<evidence type="ECO:0000256" key="10">
    <source>
        <dbReference type="HAMAP-Rule" id="MF_01465"/>
    </source>
</evidence>
<gene>
    <name evidence="10 14" type="primary">secY</name>
    <name evidence="14" type="ORF">BN997_01420</name>
</gene>
<evidence type="ECO:0000256" key="3">
    <source>
        <dbReference type="ARBA" id="ARBA00022448"/>
    </source>
</evidence>
<dbReference type="OrthoDB" id="9809248at2"/>
<feature type="transmembrane region" description="Helical" evidence="10">
    <location>
        <begin position="18"/>
        <end position="38"/>
    </location>
</feature>
<dbReference type="GO" id="GO:0006605">
    <property type="term" value="P:protein targeting"/>
    <property type="evidence" value="ECO:0007669"/>
    <property type="project" value="UniProtKB-UniRule"/>
</dbReference>
<comment type="subunit">
    <text evidence="10">Component of the Sec protein translocase complex. Heterotrimer consisting of SecY, SecE and SecG subunits. The heterotrimers can form oligomers, although 1 heterotrimer is thought to be able to translocate proteins. Interacts with the ribosome. Interacts with SecDF, and other proteins may be involved. Interacts with SecA.</text>
</comment>
<dbReference type="NCBIfam" id="TIGR00967">
    <property type="entry name" value="3a0501s007"/>
    <property type="match status" value="1"/>
</dbReference>
<dbReference type="InterPro" id="IPR002208">
    <property type="entry name" value="SecY/SEC61-alpha"/>
</dbReference>
<dbReference type="InterPro" id="IPR026593">
    <property type="entry name" value="SecY"/>
</dbReference>
<dbReference type="InterPro" id="IPR023201">
    <property type="entry name" value="SecY_dom_sf"/>
</dbReference>
<dbReference type="PROSITE" id="PS00756">
    <property type="entry name" value="SECY_2"/>
    <property type="match status" value="1"/>
</dbReference>
<dbReference type="Gene3D" id="1.10.3370.10">
    <property type="entry name" value="SecY subunit domain"/>
    <property type="match status" value="1"/>
</dbReference>
<dbReference type="Pfam" id="PF00344">
    <property type="entry name" value="SecY"/>
    <property type="match status" value="1"/>
</dbReference>
<dbReference type="AlphaFoldDB" id="A0A0A1MPL8"/>
<evidence type="ECO:0000256" key="5">
    <source>
        <dbReference type="ARBA" id="ARBA00022927"/>
    </source>
</evidence>
<feature type="transmembrane region" description="Helical" evidence="10">
    <location>
        <begin position="147"/>
        <end position="167"/>
    </location>
</feature>
<dbReference type="InterPro" id="IPR030659">
    <property type="entry name" value="SecY_CS"/>
</dbReference>
<evidence type="ECO:0000256" key="13">
    <source>
        <dbReference type="RuleBase" id="RU004349"/>
    </source>
</evidence>
<feature type="transmembrane region" description="Helical" evidence="10">
    <location>
        <begin position="113"/>
        <end position="135"/>
    </location>
</feature>
<evidence type="ECO:0000256" key="4">
    <source>
        <dbReference type="ARBA" id="ARBA00022692"/>
    </source>
</evidence>
<dbReference type="STRING" id="545501.BN997_01420"/>
<keyword evidence="7 10" id="KW-0811">Translocation</keyword>
<evidence type="ECO:0000256" key="8">
    <source>
        <dbReference type="ARBA" id="ARBA00023136"/>
    </source>
</evidence>
<comment type="similarity">
    <text evidence="2 10 13">Belongs to the SecY/SEC61-alpha family.</text>
</comment>
<dbReference type="GO" id="GO:0065002">
    <property type="term" value="P:intracellular protein transmembrane transport"/>
    <property type="evidence" value="ECO:0007669"/>
    <property type="project" value="UniProtKB-UniRule"/>
</dbReference>
<name>A0A0A1MPL8_9BACI</name>
<evidence type="ECO:0000256" key="1">
    <source>
        <dbReference type="ARBA" id="ARBA00004141"/>
    </source>
</evidence>
<dbReference type="PROSITE" id="PS00755">
    <property type="entry name" value="SECY_1"/>
    <property type="match status" value="1"/>
</dbReference>
<keyword evidence="8 10" id="KW-0472">Membrane</keyword>
<feature type="transmembrane region" description="Helical" evidence="10">
    <location>
        <begin position="311"/>
        <end position="330"/>
    </location>
</feature>
<sequence>MFQTLSNFLRVKDIRNKIIFTLLMLIIFRIGTFITVPFTDQSAIQFMMSQQNMFGFINTFGGGALENFSIFAMGIMPYITASIIMQLLQMDVVPKFAEWKKQGEMGRKKIAQVTRYAAVGIAFVQAIAMSIGFNAMAGGLLIQDPGVIKFLTIAIVLTGGTAFLMWLGEQITAHGVGNGISIIIFAGIVAAIPNGAGQIYNQYFSNPGSELFINIVIVTLIVLVVIAVTVGIIFVNEALRKIPVQYAKKLVNRTPVGGQSTHLPIKVNAAGVIPVIFAIAFMIAPTTIAGFFEGNQVANIVTYVFDYTQPVGMIIYVALIIAFSYFYTFVQVNPEQMSENLQRQGGYIPGIRPGHNTEEYLTRVIRRLTFVGALFLAAVSVFPIILGGLANLPQTVQIGGTSLIIVVGVALTTMKQLEGQLVKRHYKGFIK</sequence>
<keyword evidence="3 10" id="KW-0813">Transport</keyword>
<accession>A0A0A1MPL8</accession>
<dbReference type="FunFam" id="1.10.3370.10:FF:000001">
    <property type="entry name" value="Preprotein translocase subunit SecY"/>
    <property type="match status" value="1"/>
</dbReference>
<evidence type="ECO:0000256" key="9">
    <source>
        <dbReference type="ARBA" id="ARBA00039733"/>
    </source>
</evidence>
<evidence type="ECO:0000256" key="2">
    <source>
        <dbReference type="ARBA" id="ARBA00005751"/>
    </source>
</evidence>
<dbReference type="HAMAP" id="MF_01465">
    <property type="entry name" value="SecY"/>
    <property type="match status" value="1"/>
</dbReference>
<dbReference type="SUPFAM" id="SSF103491">
    <property type="entry name" value="Preprotein translocase SecY subunit"/>
    <property type="match status" value="1"/>
</dbReference>
<evidence type="ECO:0000256" key="11">
    <source>
        <dbReference type="RuleBase" id="RU000537"/>
    </source>
</evidence>
<feature type="transmembrane region" description="Helical" evidence="10">
    <location>
        <begin position="368"/>
        <end position="390"/>
    </location>
</feature>
<feature type="transmembrane region" description="Helical" evidence="10">
    <location>
        <begin position="269"/>
        <end position="291"/>
    </location>
</feature>
<dbReference type="PRINTS" id="PR00303">
    <property type="entry name" value="SECYTRNLCASE"/>
</dbReference>
<keyword evidence="6 10" id="KW-1133">Transmembrane helix</keyword>
<proteinExistence type="inferred from homology"/>
<feature type="transmembrane region" description="Helical" evidence="10">
    <location>
        <begin position="396"/>
        <end position="414"/>
    </location>
</feature>
<dbReference type="Proteomes" id="UP000040453">
    <property type="component" value="Unassembled WGS sequence"/>
</dbReference>
<evidence type="ECO:0000256" key="6">
    <source>
        <dbReference type="ARBA" id="ARBA00022989"/>
    </source>
</evidence>
<evidence type="ECO:0000313" key="15">
    <source>
        <dbReference type="Proteomes" id="UP000040453"/>
    </source>
</evidence>
<dbReference type="GO" id="GO:0005886">
    <property type="term" value="C:plasma membrane"/>
    <property type="evidence" value="ECO:0007669"/>
    <property type="project" value="UniProtKB-SubCell"/>
</dbReference>
<dbReference type="PANTHER" id="PTHR10906">
    <property type="entry name" value="SECY/SEC61-ALPHA FAMILY MEMBER"/>
    <property type="match status" value="1"/>
</dbReference>
<comment type="function">
    <text evidence="10 11">The central subunit of the protein translocation channel SecYEG. Consists of two halves formed by TMs 1-5 and 6-10. These two domains form a lateral gate at the front which open onto the bilayer between TMs 2 and 7, and are clamped together by SecE at the back. The channel is closed by both a pore ring composed of hydrophobic SecY resides and a short helix (helix 2A) on the extracellular side of the membrane which forms a plug. The plug probably moves laterally to allow the channel to open. The ring and the pore may move independently.</text>
</comment>
<reference evidence="14 15" key="1">
    <citation type="submission" date="2014-11" db="EMBL/GenBank/DDBJ databases">
        <authorList>
            <person name="Urmite Genomes Urmite Genomes"/>
        </authorList>
    </citation>
    <scope>NUCLEOTIDE SEQUENCE [LARGE SCALE GENOMIC DNA]</scope>
    <source>
        <strain evidence="14 15">Oc5</strain>
    </source>
</reference>
<dbReference type="EMBL" id="CDGG01000001">
    <property type="protein sequence ID" value="CEI81587.1"/>
    <property type="molecule type" value="Genomic_DNA"/>
</dbReference>
<evidence type="ECO:0000256" key="7">
    <source>
        <dbReference type="ARBA" id="ARBA00023010"/>
    </source>
</evidence>
<comment type="caution">
    <text evidence="10">Lacks conserved residue(s) required for the propagation of feature annotation.</text>
</comment>
<keyword evidence="15" id="KW-1185">Reference proteome</keyword>
<evidence type="ECO:0000256" key="12">
    <source>
        <dbReference type="RuleBase" id="RU003484"/>
    </source>
</evidence>
<feature type="transmembrane region" description="Helical" evidence="10">
    <location>
        <begin position="179"/>
        <end position="200"/>
    </location>
</feature>
<keyword evidence="4 10" id="KW-0812">Transmembrane</keyword>
<evidence type="ECO:0000313" key="14">
    <source>
        <dbReference type="EMBL" id="CEI81587.1"/>
    </source>
</evidence>
<dbReference type="RefSeq" id="WP_042530819.1">
    <property type="nucleotide sequence ID" value="NZ_CAXOIH010000021.1"/>
</dbReference>
<protein>
    <recommendedName>
        <fullName evidence="9 10">Protein translocase subunit SecY</fullName>
    </recommendedName>
</protein>
<dbReference type="PIRSF" id="PIRSF004557">
    <property type="entry name" value="SecY"/>
    <property type="match status" value="1"/>
</dbReference>
<feature type="transmembrane region" description="Helical" evidence="10">
    <location>
        <begin position="212"/>
        <end position="235"/>
    </location>
</feature>
<organism evidence="14 15">
    <name type="scientific">Oceanobacillus oncorhynchi</name>
    <dbReference type="NCBI Taxonomy" id="545501"/>
    <lineage>
        <taxon>Bacteria</taxon>
        <taxon>Bacillati</taxon>
        <taxon>Bacillota</taxon>
        <taxon>Bacilli</taxon>
        <taxon>Bacillales</taxon>
        <taxon>Bacillaceae</taxon>
        <taxon>Oceanobacillus</taxon>
    </lineage>
</organism>